<accession>A0A0C2JP69</accession>
<proteinExistence type="predicted"/>
<evidence type="ECO:0000313" key="2">
    <source>
        <dbReference type="Proteomes" id="UP000031675"/>
    </source>
</evidence>
<organism evidence="1 2">
    <name type="scientific">Streptomonospora alba</name>
    <dbReference type="NCBI Taxonomy" id="183763"/>
    <lineage>
        <taxon>Bacteria</taxon>
        <taxon>Bacillati</taxon>
        <taxon>Actinomycetota</taxon>
        <taxon>Actinomycetes</taxon>
        <taxon>Streptosporangiales</taxon>
        <taxon>Nocardiopsidaceae</taxon>
        <taxon>Streptomonospora</taxon>
    </lineage>
</organism>
<protein>
    <submittedName>
        <fullName evidence="1">Uncharacterized protein</fullName>
    </submittedName>
</protein>
<gene>
    <name evidence="1" type="ORF">LP52_12345</name>
</gene>
<comment type="caution">
    <text evidence="1">The sequence shown here is derived from an EMBL/GenBank/DDBJ whole genome shotgun (WGS) entry which is preliminary data.</text>
</comment>
<dbReference type="EMBL" id="JROO01000022">
    <property type="protein sequence ID" value="KIH98607.1"/>
    <property type="molecule type" value="Genomic_DNA"/>
</dbReference>
<reference evidence="2" key="1">
    <citation type="journal article" date="2015" name="Chem. Biol.">
        <title>Structure, bioactivity, and resistance mechanism of streptomonomicin, an unusual lasso Peptide from an understudied halophilic actinomycete.</title>
        <authorList>
            <person name="Metelev M."/>
            <person name="Tietz J.I."/>
            <person name="Melby J.O."/>
            <person name="Blair P.M."/>
            <person name="Zhu L."/>
            <person name="Livnat I."/>
            <person name="Severinov K."/>
            <person name="Mitchell D.A."/>
        </authorList>
    </citation>
    <scope>NUCLEOTIDE SEQUENCE [LARGE SCALE GENOMIC DNA]</scope>
    <source>
        <strain evidence="2">YIM 90003</strain>
    </source>
</reference>
<dbReference type="AlphaFoldDB" id="A0A0C2JP69"/>
<dbReference type="OrthoDB" id="4639971at2"/>
<name>A0A0C2JP69_9ACTN</name>
<evidence type="ECO:0000313" key="1">
    <source>
        <dbReference type="EMBL" id="KIH98607.1"/>
    </source>
</evidence>
<keyword evidence="2" id="KW-1185">Reference proteome</keyword>
<sequence length="242" mass="27138">MTPHSPPFFTEPNAECLPLRIRPRLDSWERGGHPDQVRLEEYLVHVQEIVQPRLERTPGPRVLRLDVVLPGSVPLLEHHDLDNYLFPLVKRISRDSGCHFASVWGTKSHAGTPRLCLDRARPATSRPVFGHTYEVSTTASAESPAYKEQIADQLGSAVPLRDGPVSLHLGFCVGPRRWWPNLWKPTIDALERILGGTTPTSRWHPRDGRIVQLGMHCRIDRSLGNDVVIRVDADPATVEGTT</sequence>
<dbReference type="RefSeq" id="WP_040273440.1">
    <property type="nucleotide sequence ID" value="NZ_JROO01000022.1"/>
</dbReference>
<dbReference type="Proteomes" id="UP000031675">
    <property type="component" value="Unassembled WGS sequence"/>
</dbReference>